<dbReference type="Proteomes" id="UP001374579">
    <property type="component" value="Unassembled WGS sequence"/>
</dbReference>
<feature type="signal peptide" evidence="3">
    <location>
        <begin position="1"/>
        <end position="27"/>
    </location>
</feature>
<feature type="chain" id="PRO_5043042515" description="Protein sleepless" evidence="3">
    <location>
        <begin position="28"/>
        <end position="144"/>
    </location>
</feature>
<evidence type="ECO:0008006" key="6">
    <source>
        <dbReference type="Google" id="ProtNLM"/>
    </source>
</evidence>
<reference evidence="4 5" key="1">
    <citation type="submission" date="2024-02" db="EMBL/GenBank/DDBJ databases">
        <title>Chromosome-scale genome assembly of the rough periwinkle Littorina saxatilis.</title>
        <authorList>
            <person name="De Jode A."/>
            <person name="Faria R."/>
            <person name="Formenti G."/>
            <person name="Sims Y."/>
            <person name="Smith T.P."/>
            <person name="Tracey A."/>
            <person name="Wood J.M.D."/>
            <person name="Zagrodzka Z.B."/>
            <person name="Johannesson K."/>
            <person name="Butlin R.K."/>
            <person name="Leder E.H."/>
        </authorList>
    </citation>
    <scope>NUCLEOTIDE SEQUENCE [LARGE SCALE GENOMIC DNA]</scope>
    <source>
        <strain evidence="4">Snail1</strain>
        <tissue evidence="4">Muscle</tissue>
    </source>
</reference>
<dbReference type="AlphaFoldDB" id="A0AAN9BW68"/>
<accession>A0AAN9BW68</accession>
<proteinExistence type="predicted"/>
<dbReference type="SUPFAM" id="SSF57302">
    <property type="entry name" value="Snake toxin-like"/>
    <property type="match status" value="1"/>
</dbReference>
<keyword evidence="2" id="KW-0325">Glycoprotein</keyword>
<dbReference type="InterPro" id="IPR045860">
    <property type="entry name" value="Snake_toxin-like_sf"/>
</dbReference>
<evidence type="ECO:0000313" key="5">
    <source>
        <dbReference type="Proteomes" id="UP001374579"/>
    </source>
</evidence>
<protein>
    <recommendedName>
        <fullName evidence="6">Protein sleepless</fullName>
    </recommendedName>
</protein>
<dbReference type="PANTHER" id="PTHR33562">
    <property type="entry name" value="ATILLA, ISOFORM B-RELATED-RELATED"/>
    <property type="match status" value="1"/>
</dbReference>
<sequence length="144" mass="16423">MPEFRIPASFRTYFVVLVIGGALAVSAKYCYQCDSTLDNNCQEKWDDSLSTNENKYQQCNLWDAKFCVKVTGLWGGVVGTHRFCSSRDMGDQCQDIWFPDHDRMYRACVYTCSGEGCNSASRLSSLPVVIVSALWLLLHVWRRL</sequence>
<name>A0AAN9BW68_9CAEN</name>
<evidence type="ECO:0000313" key="4">
    <source>
        <dbReference type="EMBL" id="KAK7112209.1"/>
    </source>
</evidence>
<dbReference type="Pfam" id="PF17064">
    <property type="entry name" value="QVR"/>
    <property type="match status" value="1"/>
</dbReference>
<dbReference type="GO" id="GO:0032222">
    <property type="term" value="P:regulation of synaptic transmission, cholinergic"/>
    <property type="evidence" value="ECO:0007669"/>
    <property type="project" value="InterPro"/>
</dbReference>
<dbReference type="GO" id="GO:0030431">
    <property type="term" value="P:sleep"/>
    <property type="evidence" value="ECO:0007669"/>
    <property type="project" value="InterPro"/>
</dbReference>
<dbReference type="InterPro" id="IPR050975">
    <property type="entry name" value="Sleep_regulator"/>
</dbReference>
<evidence type="ECO:0000256" key="1">
    <source>
        <dbReference type="ARBA" id="ARBA00022729"/>
    </source>
</evidence>
<keyword evidence="1 3" id="KW-0732">Signal</keyword>
<dbReference type="EMBL" id="JBAMIC010000002">
    <property type="protein sequence ID" value="KAK7112209.1"/>
    <property type="molecule type" value="Genomic_DNA"/>
</dbReference>
<evidence type="ECO:0000256" key="3">
    <source>
        <dbReference type="SAM" id="SignalP"/>
    </source>
</evidence>
<gene>
    <name evidence="4" type="ORF">V1264_011694</name>
</gene>
<keyword evidence="5" id="KW-1185">Reference proteome</keyword>
<dbReference type="CDD" id="cd23590">
    <property type="entry name" value="TFP_LU_ECD_Bou"/>
    <property type="match status" value="1"/>
</dbReference>
<evidence type="ECO:0000256" key="2">
    <source>
        <dbReference type="ARBA" id="ARBA00023180"/>
    </source>
</evidence>
<dbReference type="PANTHER" id="PTHR33562:SF18">
    <property type="entry name" value="BOUDIN-RELATED"/>
    <property type="match status" value="1"/>
</dbReference>
<dbReference type="InterPro" id="IPR031424">
    <property type="entry name" value="QVR-like"/>
</dbReference>
<comment type="caution">
    <text evidence="4">The sequence shown here is derived from an EMBL/GenBank/DDBJ whole genome shotgun (WGS) entry which is preliminary data.</text>
</comment>
<organism evidence="4 5">
    <name type="scientific">Littorina saxatilis</name>
    <dbReference type="NCBI Taxonomy" id="31220"/>
    <lineage>
        <taxon>Eukaryota</taxon>
        <taxon>Metazoa</taxon>
        <taxon>Spiralia</taxon>
        <taxon>Lophotrochozoa</taxon>
        <taxon>Mollusca</taxon>
        <taxon>Gastropoda</taxon>
        <taxon>Caenogastropoda</taxon>
        <taxon>Littorinimorpha</taxon>
        <taxon>Littorinoidea</taxon>
        <taxon>Littorinidae</taxon>
        <taxon>Littorina</taxon>
    </lineage>
</organism>